<dbReference type="PANTHER" id="PTHR43649:SF12">
    <property type="entry name" value="DIACETYLCHITOBIOSE BINDING PROTEIN DASA"/>
    <property type="match status" value="1"/>
</dbReference>
<evidence type="ECO:0000256" key="3">
    <source>
        <dbReference type="SAM" id="SignalP"/>
    </source>
</evidence>
<dbReference type="GO" id="GO:0042597">
    <property type="term" value="C:periplasmic space"/>
    <property type="evidence" value="ECO:0007669"/>
    <property type="project" value="UniProtKB-SubCell"/>
</dbReference>
<dbReference type="InterPro" id="IPR006059">
    <property type="entry name" value="SBP"/>
</dbReference>
<dbReference type="EMBL" id="RJKX01000013">
    <property type="protein sequence ID" value="ROP99584.1"/>
    <property type="molecule type" value="Genomic_DNA"/>
</dbReference>
<evidence type="ECO:0000313" key="5">
    <source>
        <dbReference type="Proteomes" id="UP000278222"/>
    </source>
</evidence>
<comment type="subcellular location">
    <subcellularLocation>
        <location evidence="1">Periplasm</location>
    </subcellularLocation>
</comment>
<reference evidence="4 5" key="1">
    <citation type="submission" date="2018-11" db="EMBL/GenBank/DDBJ databases">
        <title>Genomic Encyclopedia of Type Strains, Phase IV (KMG-IV): sequencing the most valuable type-strain genomes for metagenomic binning, comparative biology and taxonomic classification.</title>
        <authorList>
            <person name="Goeker M."/>
        </authorList>
    </citation>
    <scope>NUCLEOTIDE SEQUENCE [LARGE SCALE GENOMIC DNA]</scope>
    <source>
        <strain evidence="4 5">DSM 5900</strain>
    </source>
</reference>
<organism evidence="4 5">
    <name type="scientific">Stella humosa</name>
    <dbReference type="NCBI Taxonomy" id="94"/>
    <lineage>
        <taxon>Bacteria</taxon>
        <taxon>Pseudomonadati</taxon>
        <taxon>Pseudomonadota</taxon>
        <taxon>Alphaproteobacteria</taxon>
        <taxon>Rhodospirillales</taxon>
        <taxon>Stellaceae</taxon>
        <taxon>Stella</taxon>
    </lineage>
</organism>
<keyword evidence="5" id="KW-1185">Reference proteome</keyword>
<dbReference type="OrthoDB" id="9770625at2"/>
<dbReference type="PANTHER" id="PTHR43649">
    <property type="entry name" value="ARABINOSE-BINDING PROTEIN-RELATED"/>
    <property type="match status" value="1"/>
</dbReference>
<dbReference type="InterPro" id="IPR050490">
    <property type="entry name" value="Bact_solute-bd_prot1"/>
</dbReference>
<dbReference type="Proteomes" id="UP000278222">
    <property type="component" value="Unassembled WGS sequence"/>
</dbReference>
<protein>
    <submittedName>
        <fullName evidence="4">Carbohydrate ABC transporter substrate-binding protein (CUT1 family)</fullName>
    </submittedName>
</protein>
<proteinExistence type="inferred from homology"/>
<comment type="caution">
    <text evidence="4">The sequence shown here is derived from an EMBL/GenBank/DDBJ whole genome shotgun (WGS) entry which is preliminary data.</text>
</comment>
<dbReference type="Pfam" id="PF01547">
    <property type="entry name" value="SBP_bac_1"/>
    <property type="match status" value="1"/>
</dbReference>
<sequence>MRRSIAALGLGLAAILPAADRAAAQTVLDFPTYQLEESFGPWWKALTEAYERENPGVRIKLTNAPSNDHHRMLTTRFAAGNPPDIVHMTARFIWGYADEGVLEPLDRWMDKTDIKRSWVPSQASLSVAGATYGLVMLNYGWGLVYNEAMLRQAGVAVPTTEPELFEAARKLTRDRDGDGRTDQFGMALNTSSSSWGFMTFMHFHNGRDRDIVQNRKLDDVAEITRTLARIQEYVKAGVTPAGLDNNPMRQLFWQGNAAMYIDGSWAPGYAERAADAVRSGWRIAPLPFPNLAGGPSNALAMPKDISAERKELVWKFIQMAASPEWQKRYAMVTGNPPGRLGSVDGEAREKWPFLALFEASASRPSRSHLPIGFENEYNRFSSIFTEGMTAMVAGRLTPEAAARQITAGLKREIKGLE</sequence>
<evidence type="ECO:0000313" key="4">
    <source>
        <dbReference type="EMBL" id="ROP99584.1"/>
    </source>
</evidence>
<dbReference type="SUPFAM" id="SSF53850">
    <property type="entry name" value="Periplasmic binding protein-like II"/>
    <property type="match status" value="1"/>
</dbReference>
<name>A0A3N1M970_9PROT</name>
<comment type="similarity">
    <text evidence="2">Belongs to the bacterial solute-binding protein 1 family.</text>
</comment>
<feature type="chain" id="PRO_5018136197" evidence="3">
    <location>
        <begin position="19"/>
        <end position="417"/>
    </location>
</feature>
<evidence type="ECO:0000256" key="1">
    <source>
        <dbReference type="ARBA" id="ARBA00004418"/>
    </source>
</evidence>
<dbReference type="Gene3D" id="3.40.190.10">
    <property type="entry name" value="Periplasmic binding protein-like II"/>
    <property type="match status" value="1"/>
</dbReference>
<accession>A0A3N1M970</accession>
<dbReference type="RefSeq" id="WP_123688958.1">
    <property type="nucleotide sequence ID" value="NZ_AP019700.1"/>
</dbReference>
<evidence type="ECO:0000256" key="2">
    <source>
        <dbReference type="ARBA" id="ARBA00008520"/>
    </source>
</evidence>
<dbReference type="AlphaFoldDB" id="A0A3N1M970"/>
<feature type="signal peptide" evidence="3">
    <location>
        <begin position="1"/>
        <end position="18"/>
    </location>
</feature>
<keyword evidence="3" id="KW-0732">Signal</keyword>
<gene>
    <name evidence="4" type="ORF">EDC65_1368</name>
</gene>